<dbReference type="PANTHER" id="PTHR43130">
    <property type="entry name" value="ARAC-FAMILY TRANSCRIPTIONAL REGULATOR"/>
    <property type="match status" value="1"/>
</dbReference>
<dbReference type="SMART" id="SM00342">
    <property type="entry name" value="HTH_ARAC"/>
    <property type="match status" value="1"/>
</dbReference>
<dbReference type="Pfam" id="PF01965">
    <property type="entry name" value="DJ-1_PfpI"/>
    <property type="match status" value="1"/>
</dbReference>
<keyword evidence="1" id="KW-0805">Transcription regulation</keyword>
<dbReference type="SUPFAM" id="SSF52317">
    <property type="entry name" value="Class I glutamine amidotransferase-like"/>
    <property type="match status" value="1"/>
</dbReference>
<dbReference type="Proteomes" id="UP001501565">
    <property type="component" value="Unassembled WGS sequence"/>
</dbReference>
<dbReference type="InterPro" id="IPR018062">
    <property type="entry name" value="HTH_AraC-typ_CS"/>
</dbReference>
<dbReference type="InterPro" id="IPR002818">
    <property type="entry name" value="DJ-1/PfpI"/>
</dbReference>
<keyword evidence="4" id="KW-1133">Transmembrane helix</keyword>
<dbReference type="CDD" id="cd03138">
    <property type="entry name" value="GATase1_AraC_2"/>
    <property type="match status" value="1"/>
</dbReference>
<accession>A0ABP7MW53</accession>
<evidence type="ECO:0000256" key="2">
    <source>
        <dbReference type="ARBA" id="ARBA00023125"/>
    </source>
</evidence>
<dbReference type="Gene3D" id="1.10.10.60">
    <property type="entry name" value="Homeodomain-like"/>
    <property type="match status" value="2"/>
</dbReference>
<dbReference type="PANTHER" id="PTHR43130:SF11">
    <property type="entry name" value="TRANSCRIPTIONAL REGULATORY PROTEIN"/>
    <property type="match status" value="1"/>
</dbReference>
<dbReference type="InterPro" id="IPR052158">
    <property type="entry name" value="INH-QAR"/>
</dbReference>
<dbReference type="Pfam" id="PF12833">
    <property type="entry name" value="HTH_18"/>
    <property type="match status" value="1"/>
</dbReference>
<reference evidence="7" key="1">
    <citation type="journal article" date="2019" name="Int. J. Syst. Evol. Microbiol.">
        <title>The Global Catalogue of Microorganisms (GCM) 10K type strain sequencing project: providing services to taxonomists for standard genome sequencing and annotation.</title>
        <authorList>
            <consortium name="The Broad Institute Genomics Platform"/>
            <consortium name="The Broad Institute Genome Sequencing Center for Infectious Disease"/>
            <person name="Wu L."/>
            <person name="Ma J."/>
        </authorList>
    </citation>
    <scope>NUCLEOTIDE SEQUENCE [LARGE SCALE GENOMIC DNA]</scope>
    <source>
        <strain evidence="7">JCM 17551</strain>
    </source>
</reference>
<dbReference type="InterPro" id="IPR009057">
    <property type="entry name" value="Homeodomain-like_sf"/>
</dbReference>
<name>A0ABP7MW53_9GAMM</name>
<keyword evidence="4" id="KW-0472">Membrane</keyword>
<dbReference type="PROSITE" id="PS01124">
    <property type="entry name" value="HTH_ARAC_FAMILY_2"/>
    <property type="match status" value="1"/>
</dbReference>
<keyword evidence="3" id="KW-0804">Transcription</keyword>
<feature type="transmembrane region" description="Helical" evidence="4">
    <location>
        <begin position="74"/>
        <end position="94"/>
    </location>
</feature>
<comment type="caution">
    <text evidence="6">The sequence shown here is derived from an EMBL/GenBank/DDBJ whole genome shotgun (WGS) entry which is preliminary data.</text>
</comment>
<evidence type="ECO:0000313" key="6">
    <source>
        <dbReference type="EMBL" id="GAA3930140.1"/>
    </source>
</evidence>
<dbReference type="InterPro" id="IPR029062">
    <property type="entry name" value="Class_I_gatase-like"/>
</dbReference>
<dbReference type="Gene3D" id="3.40.50.880">
    <property type="match status" value="1"/>
</dbReference>
<dbReference type="SUPFAM" id="SSF46689">
    <property type="entry name" value="Homeodomain-like"/>
    <property type="match status" value="2"/>
</dbReference>
<dbReference type="InterPro" id="IPR018060">
    <property type="entry name" value="HTH_AraC"/>
</dbReference>
<dbReference type="EMBL" id="BAABBN010000007">
    <property type="protein sequence ID" value="GAA3930140.1"/>
    <property type="molecule type" value="Genomic_DNA"/>
</dbReference>
<evidence type="ECO:0000259" key="5">
    <source>
        <dbReference type="PROSITE" id="PS01124"/>
    </source>
</evidence>
<proteinExistence type="predicted"/>
<keyword evidence="7" id="KW-1185">Reference proteome</keyword>
<evidence type="ECO:0000256" key="4">
    <source>
        <dbReference type="SAM" id="Phobius"/>
    </source>
</evidence>
<gene>
    <name evidence="6" type="ORF">GCM10022277_28540</name>
</gene>
<evidence type="ECO:0000256" key="1">
    <source>
        <dbReference type="ARBA" id="ARBA00023015"/>
    </source>
</evidence>
<evidence type="ECO:0000313" key="7">
    <source>
        <dbReference type="Proteomes" id="UP001501565"/>
    </source>
</evidence>
<organism evidence="6 7">
    <name type="scientific">Litoribacillus peritrichatus</name>
    <dbReference type="NCBI Taxonomy" id="718191"/>
    <lineage>
        <taxon>Bacteria</taxon>
        <taxon>Pseudomonadati</taxon>
        <taxon>Pseudomonadota</taxon>
        <taxon>Gammaproteobacteria</taxon>
        <taxon>Oceanospirillales</taxon>
        <taxon>Oceanospirillaceae</taxon>
        <taxon>Litoribacillus</taxon>
    </lineage>
</organism>
<protein>
    <submittedName>
        <fullName evidence="6">GlxA family transcriptional regulator</fullName>
    </submittedName>
</protein>
<keyword evidence="2" id="KW-0238">DNA-binding</keyword>
<feature type="domain" description="HTH araC/xylS-type" evidence="5">
    <location>
        <begin position="220"/>
        <end position="318"/>
    </location>
</feature>
<sequence>MAPYSSSASISATLEMLESANFLNVVKQQKAGAPNPKMLFDIETVSMDGKPVQCSGGLSLTPQRTMDSVTETDLIIIPGFLFNILLALPLLMPVSKWLANLYDKGATIATICTGAFVAAQAGILDDKQATTHWYYAKEFKRRFPAVTLMDQLTVTDDDGLICSGGASAATDMLMYLVRKFGSVDIAAECSKKLLVDSCQRSQLPYMQYSFKRNHEDREIAAVQNWLDKHFEQEIVFDQLAKQFNFGQRNFIRRFKLATGETPNQYLQNLRIERAKYFLETTNTSLERVTYQVGYEDSNSFRRLFKNRVGLSPADYRKKFQV</sequence>
<dbReference type="PROSITE" id="PS00041">
    <property type="entry name" value="HTH_ARAC_FAMILY_1"/>
    <property type="match status" value="1"/>
</dbReference>
<evidence type="ECO:0000256" key="3">
    <source>
        <dbReference type="ARBA" id="ARBA00023163"/>
    </source>
</evidence>
<keyword evidence="4" id="KW-0812">Transmembrane</keyword>